<protein>
    <recommendedName>
        <fullName evidence="6">Ankyrin repeat protein</fullName>
    </recommendedName>
</protein>
<reference evidence="4 5" key="1">
    <citation type="journal article" date="2023" name="Plant Dis.">
        <title>First Report of Diplodia intermedia Causing Canker and Dieback Diseases on Apple Trees in Canada.</title>
        <authorList>
            <person name="Ellouze W."/>
            <person name="Ilyukhin E."/>
            <person name="Sulman M."/>
            <person name="Ali S."/>
        </authorList>
    </citation>
    <scope>NUCLEOTIDE SEQUENCE [LARGE SCALE GENOMIC DNA]</scope>
    <source>
        <strain evidence="4 5">M45-28</strain>
    </source>
</reference>
<keyword evidence="1" id="KW-0677">Repeat</keyword>
<dbReference type="SMART" id="SM00248">
    <property type="entry name" value="ANK"/>
    <property type="match status" value="7"/>
</dbReference>
<evidence type="ECO:0008006" key="6">
    <source>
        <dbReference type="Google" id="ProtNLM"/>
    </source>
</evidence>
<keyword evidence="5" id="KW-1185">Reference proteome</keyword>
<feature type="repeat" description="ANK" evidence="3">
    <location>
        <begin position="305"/>
        <end position="338"/>
    </location>
</feature>
<evidence type="ECO:0000313" key="4">
    <source>
        <dbReference type="EMBL" id="KAL1638795.1"/>
    </source>
</evidence>
<dbReference type="PANTHER" id="PTHR24198:SF165">
    <property type="entry name" value="ANKYRIN REPEAT-CONTAINING PROTEIN-RELATED"/>
    <property type="match status" value="1"/>
</dbReference>
<organism evidence="4 5">
    <name type="scientific">Diplodia intermedia</name>
    <dbReference type="NCBI Taxonomy" id="856260"/>
    <lineage>
        <taxon>Eukaryota</taxon>
        <taxon>Fungi</taxon>
        <taxon>Dikarya</taxon>
        <taxon>Ascomycota</taxon>
        <taxon>Pezizomycotina</taxon>
        <taxon>Dothideomycetes</taxon>
        <taxon>Dothideomycetes incertae sedis</taxon>
        <taxon>Botryosphaeriales</taxon>
        <taxon>Botryosphaeriaceae</taxon>
        <taxon>Diplodia</taxon>
    </lineage>
</organism>
<dbReference type="Gene3D" id="1.25.40.20">
    <property type="entry name" value="Ankyrin repeat-containing domain"/>
    <property type="match status" value="2"/>
</dbReference>
<sequence length="621" mass="68500">MMCAQELFSIFFNTVAAQIENEELGGDIEIVEGPPNTTLSEMIENVTSSGIGDQNDAVACLVPVLHSAGKLSYLTMVKTARTAANEHIQRKDWDKAEDILLPMLKLTVQNLQPNTVTALRASHVSISLVSVCELYRKALVGDSQSFLFGLRGFLTLHRLWTDSKLKNIPEDPSIYNNLPMTRVAYEHMEEVRYAQELLDYRGIVTRFEHETVDCSTILEEDDPSAMLYAFRYDSTLEQQRPMLAIAAKNGFYSAIKCLQSLGFSSSEVDYNGRNFLHYAAEKFDVAVFEDLVGEDHRLLQEVDYNWRTTLHLAAAAGRRDVVNVLLSKFSLDINATDKFFMSPLDHTIFADHPTTFALFSDLRKGKRAKPSFRDHLKTQASNLIKAACCGSANVVKDILDIIIGPEPTTSTSDFEIRLQECRSAFTSCVCTNSENYIAVVDAFIENGFNVDMRLSAGDRAALSFASEAASADLVRFLIDKQADPSKKDESGRTSLHYAVKSQSELTVKALLKSTSHDIMEADISGTSPLDLALADKSFTIASMVLKKDTRGQDLILPYSAIAATQETSSTEVSLYFQGTDSQIRKVAVNGQGGLPDPDLPSVPASARIYTPLAVVGCHTKV</sequence>
<name>A0ABR3TH12_9PEZI</name>
<dbReference type="InterPro" id="IPR002110">
    <property type="entry name" value="Ankyrin_rpt"/>
</dbReference>
<dbReference type="SUPFAM" id="SSF48403">
    <property type="entry name" value="Ankyrin repeat"/>
    <property type="match status" value="1"/>
</dbReference>
<dbReference type="PROSITE" id="PS50088">
    <property type="entry name" value="ANK_REPEAT"/>
    <property type="match status" value="1"/>
</dbReference>
<proteinExistence type="predicted"/>
<dbReference type="PANTHER" id="PTHR24198">
    <property type="entry name" value="ANKYRIN REPEAT AND PROTEIN KINASE DOMAIN-CONTAINING PROTEIN"/>
    <property type="match status" value="1"/>
</dbReference>
<dbReference type="EMBL" id="JAKEKT020000074">
    <property type="protein sequence ID" value="KAL1638795.1"/>
    <property type="molecule type" value="Genomic_DNA"/>
</dbReference>
<evidence type="ECO:0000256" key="2">
    <source>
        <dbReference type="ARBA" id="ARBA00023043"/>
    </source>
</evidence>
<dbReference type="Pfam" id="PF12796">
    <property type="entry name" value="Ank_2"/>
    <property type="match status" value="2"/>
</dbReference>
<dbReference type="InterPro" id="IPR036770">
    <property type="entry name" value="Ankyrin_rpt-contain_sf"/>
</dbReference>
<dbReference type="Proteomes" id="UP001521184">
    <property type="component" value="Unassembled WGS sequence"/>
</dbReference>
<accession>A0ABR3TH12</accession>
<dbReference type="Gene3D" id="2.120.10.70">
    <property type="entry name" value="Fucose-specific lectin"/>
    <property type="match status" value="1"/>
</dbReference>
<evidence type="ECO:0000256" key="1">
    <source>
        <dbReference type="ARBA" id="ARBA00022737"/>
    </source>
</evidence>
<dbReference type="PROSITE" id="PS50297">
    <property type="entry name" value="ANK_REP_REGION"/>
    <property type="match status" value="1"/>
</dbReference>
<gene>
    <name evidence="4" type="ORF">SLS58_008609</name>
</gene>
<keyword evidence="2 3" id="KW-0040">ANK repeat</keyword>
<evidence type="ECO:0000313" key="5">
    <source>
        <dbReference type="Proteomes" id="UP001521184"/>
    </source>
</evidence>
<evidence type="ECO:0000256" key="3">
    <source>
        <dbReference type="PROSITE-ProRule" id="PRU00023"/>
    </source>
</evidence>
<comment type="caution">
    <text evidence="4">The sequence shown here is derived from an EMBL/GenBank/DDBJ whole genome shotgun (WGS) entry which is preliminary data.</text>
</comment>